<dbReference type="GO" id="GO:0003779">
    <property type="term" value="F:actin binding"/>
    <property type="evidence" value="ECO:0007669"/>
    <property type="project" value="UniProtKB-KW"/>
</dbReference>
<dbReference type="PANTHER" id="PTHR22914">
    <property type="entry name" value="CHITIN SYNTHASE"/>
    <property type="match status" value="1"/>
</dbReference>
<dbReference type="EMBL" id="SOZI01000006">
    <property type="protein sequence ID" value="TNY23981.1"/>
    <property type="molecule type" value="Genomic_DNA"/>
</dbReference>
<dbReference type="PANTHER" id="PTHR22914:SF13">
    <property type="entry name" value="CHITIN SYNTHASE"/>
    <property type="match status" value="1"/>
</dbReference>
<evidence type="ECO:0000259" key="17">
    <source>
        <dbReference type="PROSITE" id="PS51998"/>
    </source>
</evidence>
<dbReference type="Gene3D" id="1.10.10.60">
    <property type="entry name" value="Homeodomain-like"/>
    <property type="match status" value="1"/>
</dbReference>
<sequence>MAHDPASLGDLTALLGSTSATAVSIPSADSLVHALAARYRLDLTSTYCGSSTLVSLNPNEAKADVSEASKAEYEERAYRRRTSAGGDAVHPHPYDLACRVYYTLRRTGESQSIVYSGASGAGASSQQQLVIAQLLRLSTSGKKDTRIAEQVQALQTLLTSFGSAKSATNPNATRFSSLIELHVAGSGRLAGAKALAYGLDRTRFAKLGKEERTFHAFYQLVAGATREERDELGLLDDAADYRLFTKSGCYRLPPGVPNADDSIAFDEVRAAFKVLGFKPRHVASILRLLAAILALGNLDFAEHPEDPYDFQSDPAWVTNRDVLDHAASLLGVASDDLERALTNRVRWVRKEMTASILRAEGADQQRDSLMAALYSILFAFVVETANHKLFPGDEAIATLQRQGGASILHFNSPGFANHSPSRPGSRSSLLVRALDGFDDFVHNYQVELQRYWGTEQAFDGDAGIAARAQEDGVRIGDVLPSDDGTARIELLRGGRLGGKADRKPGGIVGGLAKTVASLRKGAQPHEANDELLAGMRDHFGTHGSFVAHPGGPGARTSFAVTHYGHQTVTYDGHGFVETDADALDPEFVALLRNAADPFVAKLVSGPSLAAEVHPLDDNTIVAAQVSSMPLRQPSTVKVSRAFVETEKDGAGERGDDYTAPLLDPLAIHPVSAQVNATAAHLLGSILARTQQWSVLAILPNTTGASAQIDARLVKAQVAALQLPELAARRNRVDWTYDAELADFLLRHGVGVGATESTHDAADAFLRDFGLSSARGDYALGNARVWLCYRAFKALEDRLRQHEPPEHREAALAAAREAGAGGGVRSVPPLTVRTTGDDDEKEYDGDDAAVPGSPGMLGYMPDLGPSRSTVNVGYAEGGDRGGGDAGESVEDLLYNGAAPGTTATTTPGYVPYTPTGLGATNAFDTVRSGLGGYGSQPSLQPPTAPYMRHGGSGYGSGAFGYAGGGGGMGHGASESQIWGNDKATPAGFGAPPPGALGGGGTGGGYGNGGGGKEGVLDRDGNPQEGEGKAIEEVPTSRARRIWVGLVWALTWWVPTPALTYIGRMKRHDVRMAWREKLALCMLIFFFCGVVIFYIIIFGKIICPDYDKAWNEQELGYHSGSTDYWVAVRGNVYDLTKFYKIQHSDIDGQDVTSEDMLTLGGLDLTNYFPIPLTQACPTLVTDESLSLQYENFTAEVPTAVHTSGSQQSNTGSALHSETWYFDTFLPKMRNYHKGPLVWSTGKVKSEAADAGRQWAIVNGSIYDLTDYFYTINLLRDDSYEFLDSDLANLWEAQPGGDLTSTIKDLGLDWDVLEINMACIQTLFYKGETDFRKSARCQFQPNMLLAFGVLIMATILTKFLAALQFGSKRMPEQRDKFVICQVPCYTEGEESLKKTIDSLATLNYDDKRKLIFVICDGMIVGAGNDRPTPRIVLDILGVDQTVEPDPLMYKAVAEGSKQLNYGKVWSGLYEVEGHVVPYIVVAKVGRPSERSRPGNRGKRDSQILAMRWLNRVHFDSEMFPLELEMYHQVKNVIGVDPQLYEFMFVIDADTSVAPDSLNRLVAAAADDSQIIGICGETRLENEQKSWWTMIQVYEYFISHHMAKAFESLFGSVTCLPGCFTMYRIRSADKGKPLVVSSLIIDDYSDGNLDTLHKKNLLALGEDRYLTTLILKHFPTYKTKFIQDAHAMTVAPHSWSILLSQRRRWINSTVHNLAELMFLPNMCGFCLFSMRFVVFIDLLGTIILPATFVYLIYLIVTVATGSGAVPVIAIVMIAAVYGLQAIIFLLKRQWQFIGWLLIYLIAYPVYSFLLPCYSFWRFDDFTWGNTRVVVGEGTTKKVLQAEDEAFDESTIPLARFSDYEAALADEHFDTRSEKSHSTAGFSLATRLPQQQGGAYQRSEFAPPGELHSRHASRSTMQLPQMPMQGYGGFPAAPGSMYGGTGSPGSIVGGGGPGSELGYLQSMHPYMGMGSATLQSQMSLAGGFAPQMPPPPMSSLPRRQSGMSAFSYGAGTMGGAQSVYSMNPFANPPAPVASDDPDPSDEALFSTLQAYLAGQDLMSLSKRQAREGLAALFPKADLSGRKAKVNAWIDQILSGTM</sequence>
<feature type="compositionally biased region" description="Acidic residues" evidence="13">
    <location>
        <begin position="836"/>
        <end position="846"/>
    </location>
</feature>
<dbReference type="Gene3D" id="3.40.850.10">
    <property type="entry name" value="Kinesin motor domain"/>
    <property type="match status" value="1"/>
</dbReference>
<evidence type="ECO:0000256" key="4">
    <source>
        <dbReference type="ARBA" id="ARBA00022676"/>
    </source>
</evidence>
<keyword evidence="4" id="KW-0328">Glycosyltransferase</keyword>
<dbReference type="InterPro" id="IPR027417">
    <property type="entry name" value="P-loop_NTPase"/>
</dbReference>
<proteinExistence type="inferred from homology"/>
<feature type="transmembrane region" description="Helical" evidence="14">
    <location>
        <begin position="1040"/>
        <end position="1060"/>
    </location>
</feature>
<evidence type="ECO:0000256" key="9">
    <source>
        <dbReference type="ARBA" id="ARBA00023136"/>
    </source>
</evidence>
<feature type="transmembrane region" description="Helical" evidence="14">
    <location>
        <begin position="1076"/>
        <end position="1096"/>
    </location>
</feature>
<dbReference type="GO" id="GO:0004100">
    <property type="term" value="F:chitin synthase activity"/>
    <property type="evidence" value="ECO:0007669"/>
    <property type="project" value="UniProtKB-EC"/>
</dbReference>
<dbReference type="Gene3D" id="1.10.10.820">
    <property type="match status" value="1"/>
</dbReference>
<dbReference type="OrthoDB" id="370884at2759"/>
<feature type="region of interest" description="Disordered" evidence="13">
    <location>
        <begin position="1888"/>
        <end position="1910"/>
    </location>
</feature>
<keyword evidence="10" id="KW-0505">Motor protein</keyword>
<keyword evidence="11" id="KW-0325">Glycoprotein</keyword>
<dbReference type="SMART" id="SM00242">
    <property type="entry name" value="MYSc"/>
    <property type="match status" value="1"/>
</dbReference>
<dbReference type="Gene3D" id="1.20.58.530">
    <property type="match status" value="1"/>
</dbReference>
<keyword evidence="7 14" id="KW-1133">Transmembrane helix</keyword>
<keyword evidence="9 14" id="KW-0472">Membrane</keyword>
<dbReference type="InterPro" id="IPR029044">
    <property type="entry name" value="Nucleotide-diphossugar_trans"/>
</dbReference>
<feature type="compositionally biased region" description="Basic and acidic residues" evidence="13">
    <location>
        <begin position="1013"/>
        <end position="1030"/>
    </location>
</feature>
<dbReference type="GO" id="GO:0005524">
    <property type="term" value="F:ATP binding"/>
    <property type="evidence" value="ECO:0007669"/>
    <property type="project" value="InterPro"/>
</dbReference>
<dbReference type="Proteomes" id="UP000311382">
    <property type="component" value="Unassembled WGS sequence"/>
</dbReference>
<organism evidence="18 19">
    <name type="scientific">Rhodotorula diobovata</name>
    <dbReference type="NCBI Taxonomy" id="5288"/>
    <lineage>
        <taxon>Eukaryota</taxon>
        <taxon>Fungi</taxon>
        <taxon>Dikarya</taxon>
        <taxon>Basidiomycota</taxon>
        <taxon>Pucciniomycotina</taxon>
        <taxon>Microbotryomycetes</taxon>
        <taxon>Sporidiobolales</taxon>
        <taxon>Sporidiobolaceae</taxon>
        <taxon>Rhodotorula</taxon>
    </lineage>
</organism>
<dbReference type="STRING" id="5288.A0A5C5G7X2"/>
<dbReference type="PROSITE" id="PS50255">
    <property type="entry name" value="CYTOCHROME_B5_2"/>
    <property type="match status" value="1"/>
</dbReference>
<dbReference type="InterPro" id="IPR036961">
    <property type="entry name" value="Kinesin_motor_dom_sf"/>
</dbReference>
<dbReference type="Pfam" id="PF00173">
    <property type="entry name" value="Cyt-b5"/>
    <property type="match status" value="1"/>
</dbReference>
<evidence type="ECO:0000313" key="19">
    <source>
        <dbReference type="Proteomes" id="UP000311382"/>
    </source>
</evidence>
<accession>A0A5C5G7X2</accession>
<dbReference type="Pfam" id="PF03142">
    <property type="entry name" value="Chitin_synth_2"/>
    <property type="match status" value="1"/>
</dbReference>
<dbReference type="PRINTS" id="PR00193">
    <property type="entry name" value="MYOSINHEAVY"/>
</dbReference>
<dbReference type="GO" id="GO:0003774">
    <property type="term" value="F:cytoskeletal motor activity"/>
    <property type="evidence" value="ECO:0007669"/>
    <property type="project" value="InterPro"/>
</dbReference>
<dbReference type="EC" id="2.4.1.16" evidence="2"/>
<dbReference type="Gene3D" id="1.20.120.720">
    <property type="entry name" value="Myosin VI head, motor domain, U50 subdomain"/>
    <property type="match status" value="1"/>
</dbReference>
<keyword evidence="12" id="KW-0009">Actin-binding</keyword>
<evidence type="ECO:0000256" key="6">
    <source>
        <dbReference type="ARBA" id="ARBA00022692"/>
    </source>
</evidence>
<dbReference type="SUPFAM" id="SSF53448">
    <property type="entry name" value="Nucleotide-diphospho-sugar transferases"/>
    <property type="match status" value="1"/>
</dbReference>
<comment type="caution">
    <text evidence="12">Lacks conserved residue(s) required for the propagation of feature annotation.</text>
</comment>
<dbReference type="SUPFAM" id="SSF52540">
    <property type="entry name" value="P-loop containing nucleoside triphosphate hydrolases"/>
    <property type="match status" value="1"/>
</dbReference>
<evidence type="ECO:0000256" key="7">
    <source>
        <dbReference type="ARBA" id="ARBA00022989"/>
    </source>
</evidence>
<evidence type="ECO:0000256" key="12">
    <source>
        <dbReference type="PROSITE-ProRule" id="PRU00782"/>
    </source>
</evidence>
<evidence type="ECO:0000256" key="5">
    <source>
        <dbReference type="ARBA" id="ARBA00022679"/>
    </source>
</evidence>
<comment type="caution">
    <text evidence="18">The sequence shown here is derived from an EMBL/GenBank/DDBJ whole genome shotgun (WGS) entry which is preliminary data.</text>
</comment>
<dbReference type="GO" id="GO:0006031">
    <property type="term" value="P:chitin biosynthetic process"/>
    <property type="evidence" value="ECO:0007669"/>
    <property type="project" value="TreeGrafter"/>
</dbReference>
<protein>
    <recommendedName>
        <fullName evidence="2">chitin synthase</fullName>
        <ecNumber evidence="2">2.4.1.16</ecNumber>
    </recommendedName>
</protein>
<dbReference type="InterPro" id="IPR014876">
    <property type="entry name" value="DEK_C"/>
</dbReference>
<feature type="domain" description="Myosin motor" evidence="16">
    <location>
        <begin position="15"/>
        <end position="407"/>
    </location>
</feature>
<dbReference type="GO" id="GO:0031505">
    <property type="term" value="P:fungal-type cell wall organization"/>
    <property type="evidence" value="ECO:0007669"/>
    <property type="project" value="TreeGrafter"/>
</dbReference>
<dbReference type="InterPro" id="IPR036400">
    <property type="entry name" value="Cyt_B5-like_heme/steroid_sf"/>
</dbReference>
<evidence type="ECO:0000313" key="18">
    <source>
        <dbReference type="EMBL" id="TNY23981.1"/>
    </source>
</evidence>
<feature type="region of interest" description="Disordered" evidence="13">
    <location>
        <begin position="969"/>
        <end position="1030"/>
    </location>
</feature>
<dbReference type="PROSITE" id="PS51998">
    <property type="entry name" value="DEK_C"/>
    <property type="match status" value="1"/>
</dbReference>
<feature type="compositionally biased region" description="Gly residues" evidence="13">
    <location>
        <begin position="994"/>
        <end position="1012"/>
    </location>
</feature>
<comment type="similarity">
    <text evidence="12">Belongs to the TRAFAC class myosin-kinesin ATPase superfamily. Myosin family.</text>
</comment>
<dbReference type="InterPro" id="IPR001199">
    <property type="entry name" value="Cyt_B5-like_heme/steroid-bd"/>
</dbReference>
<dbReference type="InterPro" id="IPR001609">
    <property type="entry name" value="Myosin_head_motor_dom-like"/>
</dbReference>
<keyword evidence="8 12" id="KW-0518">Myosin</keyword>
<keyword evidence="19" id="KW-1185">Reference proteome</keyword>
<keyword evidence="6 14" id="KW-0812">Transmembrane</keyword>
<name>A0A5C5G7X2_9BASI</name>
<feature type="transmembrane region" description="Helical" evidence="14">
    <location>
        <begin position="1340"/>
        <end position="1363"/>
    </location>
</feature>
<evidence type="ECO:0000256" key="3">
    <source>
        <dbReference type="ARBA" id="ARBA00022475"/>
    </source>
</evidence>
<dbReference type="Gene3D" id="3.10.120.10">
    <property type="entry name" value="Cytochrome b5-like heme/steroid binding domain"/>
    <property type="match status" value="1"/>
</dbReference>
<evidence type="ECO:0000256" key="2">
    <source>
        <dbReference type="ARBA" id="ARBA00012543"/>
    </source>
</evidence>
<dbReference type="GO" id="GO:0030428">
    <property type="term" value="C:cell septum"/>
    <property type="evidence" value="ECO:0007669"/>
    <property type="project" value="TreeGrafter"/>
</dbReference>
<dbReference type="InterPro" id="IPR004835">
    <property type="entry name" value="Chitin_synth"/>
</dbReference>
<dbReference type="SUPFAM" id="SSF55856">
    <property type="entry name" value="Cytochrome b5-like heme/steroid binding domain"/>
    <property type="match status" value="1"/>
</dbReference>
<evidence type="ECO:0000256" key="10">
    <source>
        <dbReference type="ARBA" id="ARBA00023175"/>
    </source>
</evidence>
<feature type="domain" description="Cytochrome b5 heme-binding" evidence="15">
    <location>
        <begin position="1105"/>
        <end position="1166"/>
    </location>
</feature>
<dbReference type="PROSITE" id="PS51456">
    <property type="entry name" value="MYOSIN_MOTOR"/>
    <property type="match status" value="1"/>
</dbReference>
<reference evidence="18 19" key="1">
    <citation type="submission" date="2019-03" db="EMBL/GenBank/DDBJ databases">
        <title>Rhodosporidium diobovatum UCD-FST 08-225 genome sequencing, assembly, and annotation.</title>
        <authorList>
            <person name="Fakankun I.U."/>
            <person name="Fristensky B."/>
            <person name="Levin D.B."/>
        </authorList>
    </citation>
    <scope>NUCLEOTIDE SEQUENCE [LARGE SCALE GENOMIC DNA]</scope>
    <source>
        <strain evidence="18 19">UCD-FST 08-225</strain>
    </source>
</reference>
<evidence type="ECO:0000259" key="15">
    <source>
        <dbReference type="PROSITE" id="PS50255"/>
    </source>
</evidence>
<feature type="domain" description="DEK-C" evidence="17">
    <location>
        <begin position="2033"/>
        <end position="2089"/>
    </location>
</feature>
<keyword evidence="3" id="KW-1003">Cell membrane</keyword>
<comment type="subcellular location">
    <subcellularLocation>
        <location evidence="1">Cell membrane</location>
        <topology evidence="1">Multi-pass membrane protein</topology>
    </subcellularLocation>
</comment>
<dbReference type="SUPFAM" id="SSF109715">
    <property type="entry name" value="DEK C-terminal domain"/>
    <property type="match status" value="1"/>
</dbReference>
<feature type="transmembrane region" description="Helical" evidence="14">
    <location>
        <begin position="1763"/>
        <end position="1782"/>
    </location>
</feature>
<dbReference type="GO" id="GO:0005886">
    <property type="term" value="C:plasma membrane"/>
    <property type="evidence" value="ECO:0007669"/>
    <property type="project" value="UniProtKB-SubCell"/>
</dbReference>
<evidence type="ECO:0000256" key="14">
    <source>
        <dbReference type="SAM" id="Phobius"/>
    </source>
</evidence>
<evidence type="ECO:0000256" key="1">
    <source>
        <dbReference type="ARBA" id="ARBA00004651"/>
    </source>
</evidence>
<keyword evidence="5" id="KW-0808">Transferase</keyword>
<evidence type="ECO:0000256" key="8">
    <source>
        <dbReference type="ARBA" id="ARBA00023123"/>
    </source>
</evidence>
<evidence type="ECO:0000256" key="13">
    <source>
        <dbReference type="SAM" id="MobiDB-lite"/>
    </source>
</evidence>
<dbReference type="GO" id="GO:0016459">
    <property type="term" value="C:myosin complex"/>
    <property type="evidence" value="ECO:0007669"/>
    <property type="project" value="UniProtKB-KW"/>
</dbReference>
<feature type="transmembrane region" description="Helical" evidence="14">
    <location>
        <begin position="1728"/>
        <end position="1751"/>
    </location>
</feature>
<dbReference type="Pfam" id="PF08766">
    <property type="entry name" value="DEK_C"/>
    <property type="match status" value="1"/>
</dbReference>
<evidence type="ECO:0000259" key="16">
    <source>
        <dbReference type="PROSITE" id="PS51456"/>
    </source>
</evidence>
<feature type="region of interest" description="Disordered" evidence="13">
    <location>
        <begin position="816"/>
        <end position="851"/>
    </location>
</feature>
<dbReference type="Pfam" id="PF00063">
    <property type="entry name" value="Myosin_head"/>
    <property type="match status" value="1"/>
</dbReference>
<evidence type="ECO:0000256" key="11">
    <source>
        <dbReference type="ARBA" id="ARBA00023180"/>
    </source>
</evidence>
<gene>
    <name evidence="18" type="ORF">DMC30DRAFT_359326</name>
</gene>
<feature type="transmembrane region" description="Helical" evidence="14">
    <location>
        <begin position="1789"/>
        <end position="1812"/>
    </location>
</feature>